<sequence length="1018" mass="111255">MAGLADSAQAQTQPPAKPKAAPKTTRAAKIQGRKDRRRAILATPTTPAPTPAPPRRVVAPAKPGQRPGSAPTPPVRYVSPDPRDPVGPPPPGVRNTGQPRVPGTSHKPVPDTLAPGTTTRQPGLAPTDTTGLVNGVARSGDSLQLSARRRGQIETTIKYTAKDSIQFDVTNKVARLYNKASVDYGDTDLKAAVITVDYGRNTMTADGKRDSLTNRLVDRPVLKDKGGLYTASNIAYNFKSKKARVSDAVTTQGEGYVSASVIKRLPNGDINGLTGRYTTCNLEHPHFFIQAKRMKVIPGDKVVTGPFNLVIGDVPTPLGFLFGFFPTPTKSRGSGVIIPTFGQASDRGYYLTNGGYYFAPNDYIGVRLTGDVYAGNAQTWGGFGATADVSYLKRYAYQGNFNFRFSNRPSTQILATDALTTSPVYIKPPAANSFWVTWNHSPVTKPGGGRFAASVNAGTSSFNKVNSLDARRYLSTQFNSSISYSKQIRNSPVQYNVRLAQSQGTDGSMTFTLPDVSLGVARQYPYQWFGIKPGGKLAPFYEQFTLTYDVQGRNEVSNIVAPRALANGLPLLGGTTVATNTPLNLDNVGKLLLNGRNGLQHTFGIGLGSYPILQHFQLTPSVSYGEVWYGKRLDYRFSPVAQAVRIDTTYGFNRIYNYSAGASLNTTFYGTIVRKGTHKIQAIRHKVTPSFNYNFSPDLTKRDNVNPQGRDVLQGLTDRFNRPVTDPLILNNYLFDNFSNFLYGAPGGSRQSQLSFSLQNSVEMKVRNSNDTTGTDPFKKVSLIDGLNFNLGYNFAAPAFNLSDLGVTFNTQIAQKLGISGNAQFSPYQRDSRGQRVNKYLFEADHPRLARLSTASFGANYAFNPTSGKRKSVVPRSVAPTNDPSLGTVGQPNYYADYVDFEIPWELALTYAAGYTTSPMPRKPGEKAPSLLALNNVGATGSVKLTPNLRLSYNLGYDFVSQSVTYPNVTFFRDLHCWQISGQWIPFGITKGYNFTIQAKSSLLQDLKLNRNRFAQYQ</sequence>
<name>A0ABW2U2X5_9BACT</name>
<gene>
    <name evidence="3" type="ORF">ACFQT0_10800</name>
</gene>
<keyword evidence="4" id="KW-1185">Reference proteome</keyword>
<feature type="region of interest" description="Disordered" evidence="1">
    <location>
        <begin position="1"/>
        <end position="136"/>
    </location>
</feature>
<feature type="domain" description="LPS-assembly protein LptD central" evidence="2">
    <location>
        <begin position="302"/>
        <end position="828"/>
    </location>
</feature>
<organism evidence="3 4">
    <name type="scientific">Hymenobacter humi</name>
    <dbReference type="NCBI Taxonomy" id="1411620"/>
    <lineage>
        <taxon>Bacteria</taxon>
        <taxon>Pseudomonadati</taxon>
        <taxon>Bacteroidota</taxon>
        <taxon>Cytophagia</taxon>
        <taxon>Cytophagales</taxon>
        <taxon>Hymenobacteraceae</taxon>
        <taxon>Hymenobacter</taxon>
    </lineage>
</organism>
<evidence type="ECO:0000259" key="2">
    <source>
        <dbReference type="Pfam" id="PF19838"/>
    </source>
</evidence>
<evidence type="ECO:0000313" key="4">
    <source>
        <dbReference type="Proteomes" id="UP001596513"/>
    </source>
</evidence>
<protein>
    <submittedName>
        <fullName evidence="3">LPS assembly protein LptD</fullName>
    </submittedName>
</protein>
<evidence type="ECO:0000256" key="1">
    <source>
        <dbReference type="SAM" id="MobiDB-lite"/>
    </source>
</evidence>
<evidence type="ECO:0000313" key="3">
    <source>
        <dbReference type="EMBL" id="MFC7667820.1"/>
    </source>
</evidence>
<dbReference type="Proteomes" id="UP001596513">
    <property type="component" value="Unassembled WGS sequence"/>
</dbReference>
<accession>A0ABW2U2X5</accession>
<comment type="caution">
    <text evidence="3">The sequence shown here is derived from an EMBL/GenBank/DDBJ whole genome shotgun (WGS) entry which is preliminary data.</text>
</comment>
<dbReference type="RefSeq" id="WP_380202656.1">
    <property type="nucleotide sequence ID" value="NZ_JBHTEK010000001.1"/>
</dbReference>
<dbReference type="PANTHER" id="PTHR30189">
    <property type="entry name" value="LPS-ASSEMBLY PROTEIN"/>
    <property type="match status" value="1"/>
</dbReference>
<feature type="compositionally biased region" description="Low complexity" evidence="1">
    <location>
        <begin position="8"/>
        <end position="29"/>
    </location>
</feature>
<dbReference type="PANTHER" id="PTHR30189:SF1">
    <property type="entry name" value="LPS-ASSEMBLY PROTEIN LPTD"/>
    <property type="match status" value="1"/>
</dbReference>
<dbReference type="Pfam" id="PF19838">
    <property type="entry name" value="LptD_2"/>
    <property type="match status" value="1"/>
</dbReference>
<proteinExistence type="predicted"/>
<dbReference type="InterPro" id="IPR045659">
    <property type="entry name" value="LptD_2"/>
</dbReference>
<feature type="compositionally biased region" description="Polar residues" evidence="1">
    <location>
        <begin position="115"/>
        <end position="132"/>
    </location>
</feature>
<dbReference type="InterPro" id="IPR050218">
    <property type="entry name" value="LptD"/>
</dbReference>
<dbReference type="EMBL" id="JBHTEK010000001">
    <property type="protein sequence ID" value="MFC7667820.1"/>
    <property type="molecule type" value="Genomic_DNA"/>
</dbReference>
<reference evidence="4" key="1">
    <citation type="journal article" date="2019" name="Int. J. Syst. Evol. Microbiol.">
        <title>The Global Catalogue of Microorganisms (GCM) 10K type strain sequencing project: providing services to taxonomists for standard genome sequencing and annotation.</title>
        <authorList>
            <consortium name="The Broad Institute Genomics Platform"/>
            <consortium name="The Broad Institute Genome Sequencing Center for Infectious Disease"/>
            <person name="Wu L."/>
            <person name="Ma J."/>
        </authorList>
    </citation>
    <scope>NUCLEOTIDE SEQUENCE [LARGE SCALE GENOMIC DNA]</scope>
    <source>
        <strain evidence="4">JCM 19635</strain>
    </source>
</reference>